<dbReference type="InterPro" id="IPR036259">
    <property type="entry name" value="MFS_trans_sf"/>
</dbReference>
<gene>
    <name evidence="7" type="ORF">SAMN05216466_12946</name>
</gene>
<feature type="transmembrane region" description="Helical" evidence="5">
    <location>
        <begin position="258"/>
        <end position="279"/>
    </location>
</feature>
<feature type="transmembrane region" description="Helical" evidence="5">
    <location>
        <begin position="126"/>
        <end position="144"/>
    </location>
</feature>
<dbReference type="PANTHER" id="PTHR23508:SF10">
    <property type="entry name" value="CARBOXYLIC ACID TRANSPORTER PROTEIN HOMOLOG"/>
    <property type="match status" value="1"/>
</dbReference>
<feature type="transmembrane region" description="Helical" evidence="5">
    <location>
        <begin position="71"/>
        <end position="92"/>
    </location>
</feature>
<organism evidence="7 8">
    <name type="scientific">Paraburkholderia phenazinium</name>
    <dbReference type="NCBI Taxonomy" id="60549"/>
    <lineage>
        <taxon>Bacteria</taxon>
        <taxon>Pseudomonadati</taxon>
        <taxon>Pseudomonadota</taxon>
        <taxon>Betaproteobacteria</taxon>
        <taxon>Burkholderiales</taxon>
        <taxon>Burkholderiaceae</taxon>
        <taxon>Paraburkholderia</taxon>
    </lineage>
</organism>
<evidence type="ECO:0000256" key="4">
    <source>
        <dbReference type="ARBA" id="ARBA00023136"/>
    </source>
</evidence>
<evidence type="ECO:0000313" key="8">
    <source>
        <dbReference type="Proteomes" id="UP000199706"/>
    </source>
</evidence>
<dbReference type="InterPro" id="IPR005829">
    <property type="entry name" value="Sugar_transporter_CS"/>
</dbReference>
<feature type="transmembrane region" description="Helical" evidence="5">
    <location>
        <begin position="30"/>
        <end position="51"/>
    </location>
</feature>
<sequence length="453" mass="49161">MQNTHIAQPPKTHWYDGLTIAHWRVLRGAFLGWIFDGFEALALVVVLSPMLKTVLTPAQALSTPVYAGGVIGITLLGWGAGGMVGGILADYVGRKRMMLWSVFLYALFSGLTAFSTTFTVLCLLRFLTGLAMGSEWSTGVALLSETWPEHARAKGAGFLQSGFGWGTLLAAVVWYALASAQPLGGETWRLMFVAGALPAFFVLYLRRGLNESEKWKQAVKEQRWNATSDDGAVRHVSRAGKQNARPFTLKQLFTEREALRRTLLTTVLSIVATTGWWAISSWLPTYTVALAKATGVADAVAWGSRISILYTVGAIVAYIAAGFIVDSIGRRAFLSATFVGSLITTIVTYHYTATLSGMVIIAPINGFFTLGCGYAWMAIYPCELFTSTVRSTAISFVFNAARLIAWVFPILSGSMIKAFGGVSHAALIMSSCYLLGIILPWFLPETRGKGMPE</sequence>
<dbReference type="Proteomes" id="UP000199706">
    <property type="component" value="Unassembled WGS sequence"/>
</dbReference>
<proteinExistence type="predicted"/>
<keyword evidence="2 5" id="KW-0812">Transmembrane</keyword>
<feature type="transmembrane region" description="Helical" evidence="5">
    <location>
        <begin position="358"/>
        <end position="380"/>
    </location>
</feature>
<feature type="transmembrane region" description="Helical" evidence="5">
    <location>
        <begin position="332"/>
        <end position="352"/>
    </location>
</feature>
<dbReference type="Gene3D" id="1.20.1250.20">
    <property type="entry name" value="MFS general substrate transporter like domains"/>
    <property type="match status" value="1"/>
</dbReference>
<dbReference type="PROSITE" id="PS00216">
    <property type="entry name" value="SUGAR_TRANSPORT_1"/>
    <property type="match status" value="2"/>
</dbReference>
<feature type="transmembrane region" description="Helical" evidence="5">
    <location>
        <begin position="422"/>
        <end position="443"/>
    </location>
</feature>
<dbReference type="PROSITE" id="PS00217">
    <property type="entry name" value="SUGAR_TRANSPORT_2"/>
    <property type="match status" value="1"/>
</dbReference>
<evidence type="ECO:0000259" key="6">
    <source>
        <dbReference type="PROSITE" id="PS50850"/>
    </source>
</evidence>
<name>A0A1G8ME58_9BURK</name>
<dbReference type="EMBL" id="FNCJ01000029">
    <property type="protein sequence ID" value="SDI66182.1"/>
    <property type="molecule type" value="Genomic_DNA"/>
</dbReference>
<dbReference type="InterPro" id="IPR005828">
    <property type="entry name" value="MFS_sugar_transport-like"/>
</dbReference>
<protein>
    <submittedName>
        <fullName evidence="7">Sugar phosphate permease</fullName>
    </submittedName>
</protein>
<dbReference type="RefSeq" id="WP_090695044.1">
    <property type="nucleotide sequence ID" value="NZ_CADERL010000015.1"/>
</dbReference>
<dbReference type="OrthoDB" id="9787026at2"/>
<feature type="transmembrane region" description="Helical" evidence="5">
    <location>
        <begin position="156"/>
        <end position="176"/>
    </location>
</feature>
<dbReference type="InterPro" id="IPR020846">
    <property type="entry name" value="MFS_dom"/>
</dbReference>
<feature type="transmembrane region" description="Helical" evidence="5">
    <location>
        <begin position="188"/>
        <end position="205"/>
    </location>
</feature>
<dbReference type="Pfam" id="PF00083">
    <property type="entry name" value="Sugar_tr"/>
    <property type="match status" value="1"/>
</dbReference>
<keyword evidence="3 5" id="KW-1133">Transmembrane helix</keyword>
<accession>A0A1G8ME58</accession>
<dbReference type="AlphaFoldDB" id="A0A1G8ME58"/>
<feature type="transmembrane region" description="Helical" evidence="5">
    <location>
        <begin position="99"/>
        <end position="120"/>
    </location>
</feature>
<evidence type="ECO:0000256" key="3">
    <source>
        <dbReference type="ARBA" id="ARBA00022989"/>
    </source>
</evidence>
<evidence type="ECO:0000256" key="2">
    <source>
        <dbReference type="ARBA" id="ARBA00022692"/>
    </source>
</evidence>
<reference evidence="7 8" key="1">
    <citation type="submission" date="2016-10" db="EMBL/GenBank/DDBJ databases">
        <authorList>
            <person name="de Groot N.N."/>
        </authorList>
    </citation>
    <scope>NUCLEOTIDE SEQUENCE [LARGE SCALE GENOMIC DNA]</scope>
    <source>
        <strain evidence="7 8">LMG 2247</strain>
    </source>
</reference>
<evidence type="ECO:0000256" key="1">
    <source>
        <dbReference type="ARBA" id="ARBA00004141"/>
    </source>
</evidence>
<dbReference type="PROSITE" id="PS50850">
    <property type="entry name" value="MFS"/>
    <property type="match status" value="1"/>
</dbReference>
<feature type="transmembrane region" description="Helical" evidence="5">
    <location>
        <begin position="299"/>
        <end position="325"/>
    </location>
</feature>
<comment type="subcellular location">
    <subcellularLocation>
        <location evidence="1">Membrane</location>
        <topology evidence="1">Multi-pass membrane protein</topology>
    </subcellularLocation>
</comment>
<dbReference type="GO" id="GO:0046943">
    <property type="term" value="F:carboxylic acid transmembrane transporter activity"/>
    <property type="evidence" value="ECO:0007669"/>
    <property type="project" value="TreeGrafter"/>
</dbReference>
<dbReference type="SUPFAM" id="SSF103473">
    <property type="entry name" value="MFS general substrate transporter"/>
    <property type="match status" value="1"/>
</dbReference>
<evidence type="ECO:0000256" key="5">
    <source>
        <dbReference type="SAM" id="Phobius"/>
    </source>
</evidence>
<dbReference type="PANTHER" id="PTHR23508">
    <property type="entry name" value="CARBOXYLIC ACID TRANSPORTER PROTEIN HOMOLOG"/>
    <property type="match status" value="1"/>
</dbReference>
<feature type="domain" description="Major facilitator superfamily (MFS) profile" evidence="6">
    <location>
        <begin position="25"/>
        <end position="448"/>
    </location>
</feature>
<keyword evidence="4 5" id="KW-0472">Membrane</keyword>
<feature type="transmembrane region" description="Helical" evidence="5">
    <location>
        <begin position="392"/>
        <end position="416"/>
    </location>
</feature>
<evidence type="ECO:0000313" key="7">
    <source>
        <dbReference type="EMBL" id="SDI66182.1"/>
    </source>
</evidence>
<dbReference type="GO" id="GO:0005886">
    <property type="term" value="C:plasma membrane"/>
    <property type="evidence" value="ECO:0007669"/>
    <property type="project" value="TreeGrafter"/>
</dbReference>